<evidence type="ECO:0000313" key="2">
    <source>
        <dbReference type="Proteomes" id="UP000030762"/>
    </source>
</evidence>
<dbReference type="OMA" id="DDWIDCA"/>
<evidence type="ECO:0000313" key="1">
    <source>
        <dbReference type="EMBL" id="EQC36539.1"/>
    </source>
</evidence>
<reference evidence="1 2" key="1">
    <citation type="submission" date="2012-04" db="EMBL/GenBank/DDBJ databases">
        <title>The Genome Sequence of Saprolegnia declina VS20.</title>
        <authorList>
            <consortium name="The Broad Institute Genome Sequencing Platform"/>
            <person name="Russ C."/>
            <person name="Nusbaum C."/>
            <person name="Tyler B."/>
            <person name="van West P."/>
            <person name="Dieguez-Uribeondo J."/>
            <person name="de Bruijn I."/>
            <person name="Tripathy S."/>
            <person name="Jiang R."/>
            <person name="Young S.K."/>
            <person name="Zeng Q."/>
            <person name="Gargeya S."/>
            <person name="Fitzgerald M."/>
            <person name="Haas B."/>
            <person name="Abouelleil A."/>
            <person name="Alvarado L."/>
            <person name="Arachchi H.M."/>
            <person name="Berlin A."/>
            <person name="Chapman S.B."/>
            <person name="Goldberg J."/>
            <person name="Griggs A."/>
            <person name="Gujja S."/>
            <person name="Hansen M."/>
            <person name="Howarth C."/>
            <person name="Imamovic A."/>
            <person name="Larimer J."/>
            <person name="McCowen C."/>
            <person name="Montmayeur A."/>
            <person name="Murphy C."/>
            <person name="Neiman D."/>
            <person name="Pearson M."/>
            <person name="Priest M."/>
            <person name="Roberts A."/>
            <person name="Saif S."/>
            <person name="Shea T."/>
            <person name="Sisk P."/>
            <person name="Sykes S."/>
            <person name="Wortman J."/>
            <person name="Nusbaum C."/>
            <person name="Birren B."/>
        </authorList>
    </citation>
    <scope>NUCLEOTIDE SEQUENCE [LARGE SCALE GENOMIC DNA]</scope>
    <source>
        <strain evidence="1 2">VS20</strain>
    </source>
</reference>
<dbReference type="RefSeq" id="XP_008609960.1">
    <property type="nucleotide sequence ID" value="XM_008611738.1"/>
</dbReference>
<dbReference type="Proteomes" id="UP000030762">
    <property type="component" value="Unassembled WGS sequence"/>
</dbReference>
<name>T0QF46_SAPDV</name>
<proteinExistence type="predicted"/>
<dbReference type="AlphaFoldDB" id="T0QF46"/>
<dbReference type="VEuPathDB" id="FungiDB:SDRG_05988"/>
<gene>
    <name evidence="1" type="ORF">SDRG_05988</name>
</gene>
<dbReference type="InParanoid" id="T0QF46"/>
<dbReference type="OrthoDB" id="73726at2759"/>
<accession>T0QF46</accession>
<organism evidence="1 2">
    <name type="scientific">Saprolegnia diclina (strain VS20)</name>
    <dbReference type="NCBI Taxonomy" id="1156394"/>
    <lineage>
        <taxon>Eukaryota</taxon>
        <taxon>Sar</taxon>
        <taxon>Stramenopiles</taxon>
        <taxon>Oomycota</taxon>
        <taxon>Saprolegniomycetes</taxon>
        <taxon>Saprolegniales</taxon>
        <taxon>Saprolegniaceae</taxon>
        <taxon>Saprolegnia</taxon>
    </lineage>
</organism>
<dbReference type="eggNOG" id="ENOG502QTGB">
    <property type="taxonomic scope" value="Eukaryota"/>
</dbReference>
<dbReference type="PANTHER" id="PTHR31827">
    <property type="entry name" value="EMB|CAB89363.1"/>
    <property type="match status" value="1"/>
</dbReference>
<keyword evidence="2" id="KW-1185">Reference proteome</keyword>
<sequence>MFVHGICEFPMHCYFGDCVHEALEGSWRCHFHRHRLKCNIAECRNQVYARGLCVRHGGKSRCQVDACDTNVRDGSFCAKHGGGKRRGNCIEAGCVNRAQARQRCIRHGGGNHCRADNCLKYARTNGLCTRHSRALMTLPWLAKPVPVEPTPAVSMAESDDWIDCAILADL</sequence>
<dbReference type="GeneID" id="19946715"/>
<protein>
    <submittedName>
        <fullName evidence="1">Uncharacterized protein</fullName>
    </submittedName>
</protein>
<dbReference type="STRING" id="1156394.T0QF46"/>
<dbReference type="EMBL" id="JH767147">
    <property type="protein sequence ID" value="EQC36539.1"/>
    <property type="molecule type" value="Genomic_DNA"/>
</dbReference>
<feature type="non-terminal residue" evidence="1">
    <location>
        <position position="170"/>
    </location>
</feature>
<dbReference type="PANTHER" id="PTHR31827:SF1">
    <property type="entry name" value="EMB|CAB89363.1"/>
    <property type="match status" value="1"/>
</dbReference>